<dbReference type="Gene3D" id="2.160.10.10">
    <property type="entry name" value="Hexapeptide repeat proteins"/>
    <property type="match status" value="1"/>
</dbReference>
<sequence>MEFNIDSNTMKKVLVMILAGGQGERLYPLTKDRAKPAVPFGGIYRIIDFTLSNCINSMLRKICVLTQYKSYSLDRHLRIGWNIFNSELGEFIENIPPQKRIYDMWYQGTADAVYQNTYVLERERPEKVLILAGDHIYKMDYRELIEFHIAKKSDLTVPCIEVPVSEATRFGVIAINNEQQIIDFDEKPANPKPIPSNPGVALVSMGIYLFNTQILVKRIVDDAKKESNHDFGKNIIPSMINKDRVFAFVFNDKNNKAVKYWRDIGTLDSYWEANMDLIQIDPIFNLYDKCWPIRTYHEQLPPAKTVFSESFPGGRYAKVLDSLVSNGCIISGAHVERSVVSPDVRIDSHSEILDSVLMEGVRIGKNVKIRKAIIDKFVTVPDGKRIGYNLEEDARQFTITGKGIVVGHKEMPLL</sequence>
<keyword evidence="8 9" id="KW-0119">Carbohydrate metabolism</keyword>
<dbReference type="SUPFAM" id="SSF51161">
    <property type="entry name" value="Trimeric LpxA-like enzymes"/>
    <property type="match status" value="1"/>
</dbReference>
<dbReference type="Pfam" id="PF24894">
    <property type="entry name" value="Hexapep_GlmU"/>
    <property type="match status" value="1"/>
</dbReference>
<dbReference type="PROSITE" id="PS00809">
    <property type="entry name" value="ADP_GLC_PYROPHOSPH_2"/>
    <property type="match status" value="1"/>
</dbReference>
<comment type="pathway">
    <text evidence="9">Glycan biosynthesis; glycogen biosynthesis.</text>
</comment>
<dbReference type="GO" id="GO:0008878">
    <property type="term" value="F:glucose-1-phosphate adenylyltransferase activity"/>
    <property type="evidence" value="ECO:0007669"/>
    <property type="project" value="UniProtKB-UniRule"/>
</dbReference>
<dbReference type="Gene3D" id="3.90.550.10">
    <property type="entry name" value="Spore Coat Polysaccharide Biosynthesis Protein SpsA, Chain A"/>
    <property type="match status" value="1"/>
</dbReference>
<organism evidence="12 13">
    <name type="scientific">Candidatus Jettenia ecosi</name>
    <dbReference type="NCBI Taxonomy" id="2494326"/>
    <lineage>
        <taxon>Bacteria</taxon>
        <taxon>Pseudomonadati</taxon>
        <taxon>Planctomycetota</taxon>
        <taxon>Candidatus Brocadiia</taxon>
        <taxon>Candidatus Brocadiales</taxon>
        <taxon>Candidatus Brocadiaceae</taxon>
        <taxon>Candidatus Jettenia</taxon>
    </lineage>
</organism>
<evidence type="ECO:0000259" key="10">
    <source>
        <dbReference type="Pfam" id="PF00483"/>
    </source>
</evidence>
<keyword evidence="4 9" id="KW-0548">Nucleotidyltransferase</keyword>
<dbReference type="EC" id="2.7.7.27" evidence="9"/>
<keyword evidence="7 9" id="KW-0320">Glycogen biosynthesis</keyword>
<feature type="binding site" evidence="9">
    <location>
        <begin position="186"/>
        <end position="187"/>
    </location>
    <ligand>
        <name>alpha-D-glucose 1-phosphate</name>
        <dbReference type="ChEBI" id="CHEBI:58601"/>
    </ligand>
</feature>
<accession>A0A533Q9H4</accession>
<feature type="binding site" evidence="9">
    <location>
        <position position="204"/>
    </location>
    <ligand>
        <name>alpha-D-glucose 1-phosphate</name>
        <dbReference type="ChEBI" id="CHEBI:58601"/>
    </ligand>
</feature>
<evidence type="ECO:0000256" key="2">
    <source>
        <dbReference type="ARBA" id="ARBA00022600"/>
    </source>
</evidence>
<dbReference type="UniPathway" id="UPA00164"/>
<dbReference type="PANTHER" id="PTHR43523">
    <property type="entry name" value="GLUCOSE-1-PHOSPHATE ADENYLYLTRANSFERASE-RELATED"/>
    <property type="match status" value="1"/>
</dbReference>
<evidence type="ECO:0000256" key="1">
    <source>
        <dbReference type="ARBA" id="ARBA00010443"/>
    </source>
</evidence>
<dbReference type="InterPro" id="IPR056818">
    <property type="entry name" value="GlmU/GlgC-like_hexapep"/>
</dbReference>
<name>A0A533Q9H4_9BACT</name>
<evidence type="ECO:0000313" key="13">
    <source>
        <dbReference type="Proteomes" id="UP000319783"/>
    </source>
</evidence>
<dbReference type="AlphaFoldDB" id="A0A533Q9H4"/>
<reference evidence="12 13" key="1">
    <citation type="submission" date="2019-04" db="EMBL/GenBank/DDBJ databases">
        <title>Genome of a novel bacterium Candidatus Jettenia ecosi reconstructed from metagenome of an anammox bioreactor.</title>
        <authorList>
            <person name="Mardanov A.V."/>
            <person name="Beletsky A.V."/>
            <person name="Ravin N.V."/>
            <person name="Botchkova E.A."/>
            <person name="Litti Y.V."/>
            <person name="Nozhevnikova A.N."/>
        </authorList>
    </citation>
    <scope>NUCLEOTIDE SEQUENCE [LARGE SCALE GENOMIC DNA]</scope>
    <source>
        <strain evidence="12">J2</strain>
    </source>
</reference>
<dbReference type="NCBIfam" id="NF001947">
    <property type="entry name" value="PRK00725.1"/>
    <property type="match status" value="1"/>
</dbReference>
<protein>
    <recommendedName>
        <fullName evidence="9">Glucose-1-phosphate adenylyltransferase</fullName>
        <ecNumber evidence="9">2.7.7.27</ecNumber>
    </recommendedName>
    <alternativeName>
        <fullName evidence="9">ADP-glucose pyrophosphorylase</fullName>
        <shortName evidence="9">ADPGlc PPase</shortName>
    </alternativeName>
    <alternativeName>
        <fullName evidence="9">ADP-glucose synthase</fullName>
    </alternativeName>
</protein>
<evidence type="ECO:0000256" key="7">
    <source>
        <dbReference type="ARBA" id="ARBA00023056"/>
    </source>
</evidence>
<evidence type="ECO:0000256" key="9">
    <source>
        <dbReference type="HAMAP-Rule" id="MF_00624"/>
    </source>
</evidence>
<dbReference type="InterPro" id="IPR011004">
    <property type="entry name" value="Trimer_LpxA-like_sf"/>
</dbReference>
<keyword evidence="3 9" id="KW-0808">Transferase</keyword>
<dbReference type="InterPro" id="IPR023049">
    <property type="entry name" value="GlgC_bac"/>
</dbReference>
<dbReference type="InterPro" id="IPR029044">
    <property type="entry name" value="Nucleotide-diphossugar_trans"/>
</dbReference>
<dbReference type="EMBL" id="SULG01000052">
    <property type="protein sequence ID" value="TLD41347.1"/>
    <property type="molecule type" value="Genomic_DNA"/>
</dbReference>
<dbReference type="CDD" id="cd04651">
    <property type="entry name" value="LbH_G1P_AT_C"/>
    <property type="match status" value="1"/>
</dbReference>
<feature type="domain" description="Glucose-1-phosphate adenylyltransferase/Bifunctional protein GlmU-like C-terminal hexapeptide" evidence="11">
    <location>
        <begin position="301"/>
        <end position="406"/>
    </location>
</feature>
<evidence type="ECO:0000256" key="8">
    <source>
        <dbReference type="ARBA" id="ARBA00023277"/>
    </source>
</evidence>
<comment type="subunit">
    <text evidence="9">Homotetramer.</text>
</comment>
<keyword evidence="6 9" id="KW-0067">ATP-binding</keyword>
<feature type="domain" description="Nucleotidyl transferase" evidence="10">
    <location>
        <begin position="15"/>
        <end position="278"/>
    </location>
</feature>
<comment type="similarity">
    <text evidence="1 9">Belongs to the bacterial/plant glucose-1-phosphate adenylyltransferase family.</text>
</comment>
<comment type="catalytic activity">
    <reaction evidence="9">
        <text>alpha-D-glucose 1-phosphate + ATP + H(+) = ADP-alpha-D-glucose + diphosphate</text>
        <dbReference type="Rhea" id="RHEA:12120"/>
        <dbReference type="ChEBI" id="CHEBI:15378"/>
        <dbReference type="ChEBI" id="CHEBI:30616"/>
        <dbReference type="ChEBI" id="CHEBI:33019"/>
        <dbReference type="ChEBI" id="CHEBI:57498"/>
        <dbReference type="ChEBI" id="CHEBI:58601"/>
        <dbReference type="EC" id="2.7.7.27"/>
    </reaction>
</comment>
<evidence type="ECO:0000259" key="11">
    <source>
        <dbReference type="Pfam" id="PF24894"/>
    </source>
</evidence>
<dbReference type="NCBIfam" id="TIGR02091">
    <property type="entry name" value="glgC"/>
    <property type="match status" value="1"/>
</dbReference>
<feature type="binding site" evidence="9">
    <location>
        <position position="171"/>
    </location>
    <ligand>
        <name>alpha-D-glucose 1-phosphate</name>
        <dbReference type="ChEBI" id="CHEBI:58601"/>
    </ligand>
</feature>
<gene>
    <name evidence="9" type="primary">glgC</name>
    <name evidence="12" type="ORF">JETT_2407</name>
</gene>
<evidence type="ECO:0000256" key="3">
    <source>
        <dbReference type="ARBA" id="ARBA00022679"/>
    </source>
</evidence>
<dbReference type="InterPro" id="IPR005836">
    <property type="entry name" value="ADP_Glu_pyroP_CS"/>
</dbReference>
<dbReference type="Proteomes" id="UP000319783">
    <property type="component" value="Unassembled WGS sequence"/>
</dbReference>
<dbReference type="CDD" id="cd02508">
    <property type="entry name" value="ADP_Glucose_PP"/>
    <property type="match status" value="1"/>
</dbReference>
<dbReference type="NCBIfam" id="NF002023">
    <property type="entry name" value="PRK00844.1"/>
    <property type="match status" value="1"/>
</dbReference>
<evidence type="ECO:0000256" key="6">
    <source>
        <dbReference type="ARBA" id="ARBA00022840"/>
    </source>
</evidence>
<dbReference type="Pfam" id="PF00483">
    <property type="entry name" value="NTP_transferase"/>
    <property type="match status" value="1"/>
</dbReference>
<dbReference type="InterPro" id="IPR011831">
    <property type="entry name" value="ADP-Glc_PPase"/>
</dbReference>
<feature type="binding site" evidence="9">
    <location>
        <position position="106"/>
    </location>
    <ligand>
        <name>alpha-D-glucose 1-phosphate</name>
        <dbReference type="ChEBI" id="CHEBI:58601"/>
    </ligand>
</feature>
<dbReference type="SUPFAM" id="SSF53448">
    <property type="entry name" value="Nucleotide-diphospho-sugar transferases"/>
    <property type="match status" value="1"/>
</dbReference>
<dbReference type="InterPro" id="IPR005835">
    <property type="entry name" value="NTP_transferase_dom"/>
</dbReference>
<proteinExistence type="inferred from homology"/>
<dbReference type="GO" id="GO:0005978">
    <property type="term" value="P:glycogen biosynthetic process"/>
    <property type="evidence" value="ECO:0007669"/>
    <property type="project" value="UniProtKB-UniRule"/>
</dbReference>
<evidence type="ECO:0000256" key="5">
    <source>
        <dbReference type="ARBA" id="ARBA00022741"/>
    </source>
</evidence>
<keyword evidence="5 9" id="KW-0547">Nucleotide-binding</keyword>
<dbReference type="HAMAP" id="MF_00624">
    <property type="entry name" value="GlgC"/>
    <property type="match status" value="1"/>
</dbReference>
<keyword evidence="2 9" id="KW-0321">Glycogen metabolism</keyword>
<feature type="site" description="Could play a key role in the communication between the regulatory and the substrate sites" evidence="9">
    <location>
        <position position="105"/>
    </location>
</feature>
<feature type="site" description="Could play a key role in the communication between the regulatory and the substrate sites" evidence="9">
    <location>
        <position position="67"/>
    </location>
</feature>
<comment type="function">
    <text evidence="9">Involved in the biosynthesis of ADP-glucose, a building block required for the elongation reactions to produce glycogen. Catalyzes the reaction between ATP and alpha-D-glucose 1-phosphate (G1P) to produce pyrophosphate and ADP-Glc.</text>
</comment>
<evidence type="ECO:0000256" key="4">
    <source>
        <dbReference type="ARBA" id="ARBA00022695"/>
    </source>
</evidence>
<comment type="caution">
    <text evidence="12">The sequence shown here is derived from an EMBL/GenBank/DDBJ whole genome shotgun (WGS) entry which is preliminary data.</text>
</comment>
<dbReference type="GO" id="GO:0005524">
    <property type="term" value="F:ATP binding"/>
    <property type="evidence" value="ECO:0007669"/>
    <property type="project" value="UniProtKB-KW"/>
</dbReference>
<evidence type="ECO:0000313" key="12">
    <source>
        <dbReference type="EMBL" id="TLD41347.1"/>
    </source>
</evidence>
<dbReference type="PANTHER" id="PTHR43523:SF2">
    <property type="entry name" value="GLUCOSE-1-PHOSPHATE ADENYLYLTRANSFERASE"/>
    <property type="match status" value="1"/>
</dbReference>